<keyword evidence="2" id="KW-1185">Reference proteome</keyword>
<evidence type="ECO:0000313" key="1">
    <source>
        <dbReference type="EMBL" id="AKS42273.1"/>
    </source>
</evidence>
<dbReference type="STRING" id="1579979.WM2015_1907"/>
<accession>A0A0K0XX60</accession>
<dbReference type="RefSeq" id="WP_049725848.1">
    <property type="nucleotide sequence ID" value="NZ_CP012154.1"/>
</dbReference>
<sequence length="189" mass="20625">MHRDFWINQGFFQAAWPACVIGAAYGQLWIGLLVVGAMAVWQLHPARRHPQDLRMLAVCVGLGILLDSFWVRAGVLAYSTAWPSPGFAPLWILLLWVALALVINHSMAAFKQRLLLIGLLGGIGSPMSYFAGARFGAVEWLAPAWAVVLAVGLSWALLLPFLFWLSRPEVKASAARSSLTTDNAGVETE</sequence>
<dbReference type="EMBL" id="CP012154">
    <property type="protein sequence ID" value="AKS42273.1"/>
    <property type="molecule type" value="Genomic_DNA"/>
</dbReference>
<name>A0A0K0XX60_9GAMM</name>
<gene>
    <name evidence="1" type="ORF">WM2015_1907</name>
</gene>
<proteinExistence type="predicted"/>
<evidence type="ECO:0000313" key="2">
    <source>
        <dbReference type="Proteomes" id="UP000066624"/>
    </source>
</evidence>
<dbReference type="KEGG" id="wma:WM2015_1907"/>
<dbReference type="InterPro" id="IPR021306">
    <property type="entry name" value="DUF2878"/>
</dbReference>
<protein>
    <submittedName>
        <fullName evidence="1">Uncharacterized protein</fullName>
    </submittedName>
</protein>
<dbReference type="AlphaFoldDB" id="A0A0K0XX60"/>
<dbReference type="Pfam" id="PF11086">
    <property type="entry name" value="DUF2878"/>
    <property type="match status" value="1"/>
</dbReference>
<reference evidence="2" key="1">
    <citation type="submission" date="2015-07" db="EMBL/GenBank/DDBJ databases">
        <authorList>
            <person name="Kim K.M."/>
        </authorList>
    </citation>
    <scope>NUCLEOTIDE SEQUENCE [LARGE SCALE GENOMIC DNA]</scope>
    <source>
        <strain evidence="2">KCTC 42284</strain>
    </source>
</reference>
<organism evidence="1 2">
    <name type="scientific">Wenzhouxiangella marina</name>
    <dbReference type="NCBI Taxonomy" id="1579979"/>
    <lineage>
        <taxon>Bacteria</taxon>
        <taxon>Pseudomonadati</taxon>
        <taxon>Pseudomonadota</taxon>
        <taxon>Gammaproteobacteria</taxon>
        <taxon>Chromatiales</taxon>
        <taxon>Wenzhouxiangellaceae</taxon>
        <taxon>Wenzhouxiangella</taxon>
    </lineage>
</organism>
<dbReference type="OrthoDB" id="288800at2"/>
<dbReference type="Proteomes" id="UP000066624">
    <property type="component" value="Chromosome"/>
</dbReference>